<sequence>MPTCADFAKRLEKVEALSESKLDEVAERLLVKFQEKIRSFEPDVVTLKAEIESLISSVTMLNSVIEAIKSENSALVSANKDLERKNEILSKKVAQMEQYSRSNNVELKGVPYSQGEDCSAIIRTIASKVDCAISDSDIDIVHRVPTKAGSTKNIVARFCSRAKKQEFVNKARKARLTSRDLGFSGSHSNAVFVNDHLTPKNKRLFAKALSLKKEKQWQYLWTENCQIKARKSNESRVFRISSEEDPSVFQQTG</sequence>
<gene>
    <name evidence="1" type="ORF">HPB49_010885</name>
</gene>
<organism evidence="1 2">
    <name type="scientific">Dermacentor silvarum</name>
    <name type="common">Tick</name>
    <dbReference type="NCBI Taxonomy" id="543639"/>
    <lineage>
        <taxon>Eukaryota</taxon>
        <taxon>Metazoa</taxon>
        <taxon>Ecdysozoa</taxon>
        <taxon>Arthropoda</taxon>
        <taxon>Chelicerata</taxon>
        <taxon>Arachnida</taxon>
        <taxon>Acari</taxon>
        <taxon>Parasitiformes</taxon>
        <taxon>Ixodida</taxon>
        <taxon>Ixodoidea</taxon>
        <taxon>Ixodidae</taxon>
        <taxon>Rhipicephalinae</taxon>
        <taxon>Dermacentor</taxon>
    </lineage>
</organism>
<proteinExistence type="predicted"/>
<dbReference type="EMBL" id="CM023473">
    <property type="protein sequence ID" value="KAH7953656.1"/>
    <property type="molecule type" value="Genomic_DNA"/>
</dbReference>
<reference evidence="1" key="1">
    <citation type="submission" date="2020-05" db="EMBL/GenBank/DDBJ databases">
        <title>Large-scale comparative analyses of tick genomes elucidate their genetic diversity and vector capacities.</title>
        <authorList>
            <person name="Jia N."/>
            <person name="Wang J."/>
            <person name="Shi W."/>
            <person name="Du L."/>
            <person name="Sun Y."/>
            <person name="Zhan W."/>
            <person name="Jiang J."/>
            <person name="Wang Q."/>
            <person name="Zhang B."/>
            <person name="Ji P."/>
            <person name="Sakyi L.B."/>
            <person name="Cui X."/>
            <person name="Yuan T."/>
            <person name="Jiang B."/>
            <person name="Yang W."/>
            <person name="Lam T.T.-Y."/>
            <person name="Chang Q."/>
            <person name="Ding S."/>
            <person name="Wang X."/>
            <person name="Zhu J."/>
            <person name="Ruan X."/>
            <person name="Zhao L."/>
            <person name="Wei J."/>
            <person name="Que T."/>
            <person name="Du C."/>
            <person name="Cheng J."/>
            <person name="Dai P."/>
            <person name="Han X."/>
            <person name="Huang E."/>
            <person name="Gao Y."/>
            <person name="Liu J."/>
            <person name="Shao H."/>
            <person name="Ye R."/>
            <person name="Li L."/>
            <person name="Wei W."/>
            <person name="Wang X."/>
            <person name="Wang C."/>
            <person name="Yang T."/>
            <person name="Huo Q."/>
            <person name="Li W."/>
            <person name="Guo W."/>
            <person name="Chen H."/>
            <person name="Zhou L."/>
            <person name="Ni X."/>
            <person name="Tian J."/>
            <person name="Zhou Y."/>
            <person name="Sheng Y."/>
            <person name="Liu T."/>
            <person name="Pan Y."/>
            <person name="Xia L."/>
            <person name="Li J."/>
            <person name="Zhao F."/>
            <person name="Cao W."/>
        </authorList>
    </citation>
    <scope>NUCLEOTIDE SEQUENCE</scope>
    <source>
        <strain evidence="1">Dsil-2018</strain>
    </source>
</reference>
<accession>A0ACB8CX24</accession>
<keyword evidence="2" id="KW-1185">Reference proteome</keyword>
<name>A0ACB8CX24_DERSI</name>
<comment type="caution">
    <text evidence="1">The sequence shown here is derived from an EMBL/GenBank/DDBJ whole genome shotgun (WGS) entry which is preliminary data.</text>
</comment>
<dbReference type="Proteomes" id="UP000821865">
    <property type="component" value="Chromosome 4"/>
</dbReference>
<evidence type="ECO:0000313" key="2">
    <source>
        <dbReference type="Proteomes" id="UP000821865"/>
    </source>
</evidence>
<evidence type="ECO:0000313" key="1">
    <source>
        <dbReference type="EMBL" id="KAH7953656.1"/>
    </source>
</evidence>
<protein>
    <submittedName>
        <fullName evidence="1">Uncharacterized protein</fullName>
    </submittedName>
</protein>